<dbReference type="InterPro" id="IPR041657">
    <property type="entry name" value="HTH_17"/>
</dbReference>
<dbReference type="GO" id="GO:0015689">
    <property type="term" value="P:molybdate ion transport"/>
    <property type="evidence" value="ECO:0007669"/>
    <property type="project" value="InterPro"/>
</dbReference>
<dbReference type="InterPro" id="IPR004606">
    <property type="entry name" value="Mop_domain"/>
</dbReference>
<dbReference type="InterPro" id="IPR000941">
    <property type="entry name" value="Enolase"/>
</dbReference>
<dbReference type="EC" id="4.2.1.11" evidence="3 11"/>
<dbReference type="Pfam" id="PF03459">
    <property type="entry name" value="TOBE"/>
    <property type="match status" value="1"/>
</dbReference>
<evidence type="ECO:0000256" key="11">
    <source>
        <dbReference type="HAMAP-Rule" id="MF_00318"/>
    </source>
</evidence>
<evidence type="ECO:0000256" key="3">
    <source>
        <dbReference type="ARBA" id="ARBA00012058"/>
    </source>
</evidence>
<comment type="catalytic activity">
    <reaction evidence="11">
        <text>(2R)-2-phosphoglycerate = phosphoenolpyruvate + H2O</text>
        <dbReference type="Rhea" id="RHEA:10164"/>
        <dbReference type="ChEBI" id="CHEBI:15377"/>
        <dbReference type="ChEBI" id="CHEBI:58289"/>
        <dbReference type="ChEBI" id="CHEBI:58702"/>
        <dbReference type="EC" id="4.2.1.11"/>
    </reaction>
</comment>
<dbReference type="CDD" id="cd03313">
    <property type="entry name" value="enolase"/>
    <property type="match status" value="1"/>
</dbReference>
<feature type="compositionally biased region" description="Basic and acidic residues" evidence="13">
    <location>
        <begin position="54"/>
        <end position="66"/>
    </location>
</feature>
<feature type="binding site" evidence="11">
    <location>
        <position position="249"/>
    </location>
    <ligand>
        <name>Mg(2+)</name>
        <dbReference type="ChEBI" id="CHEBI:18420"/>
    </ligand>
</feature>
<evidence type="ECO:0000256" key="7">
    <source>
        <dbReference type="ARBA" id="ARBA00022723"/>
    </source>
</evidence>
<dbReference type="GO" id="GO:0000287">
    <property type="term" value="F:magnesium ion binding"/>
    <property type="evidence" value="ECO:0007669"/>
    <property type="project" value="UniProtKB-UniRule"/>
</dbReference>
<dbReference type="FunFam" id="3.30.390.10:FF:000001">
    <property type="entry name" value="Enolase"/>
    <property type="match status" value="1"/>
</dbReference>
<feature type="binding site" evidence="11">
    <location>
        <position position="344"/>
    </location>
    <ligand>
        <name>(2R)-2-phosphoglycerate</name>
        <dbReference type="ChEBI" id="CHEBI:58289"/>
    </ligand>
</feature>
<keyword evidence="8 11" id="KW-0460">Magnesium</keyword>
<dbReference type="AlphaFoldDB" id="A0A939F3Q8"/>
<dbReference type="Gene3D" id="3.20.20.120">
    <property type="entry name" value="Enolase-like C-terminal domain"/>
    <property type="match status" value="1"/>
</dbReference>
<dbReference type="InterPro" id="IPR005116">
    <property type="entry name" value="Transp-assoc_OB_typ1"/>
</dbReference>
<feature type="domain" description="Mop" evidence="14">
    <location>
        <begin position="508"/>
        <end position="573"/>
    </location>
</feature>
<proteinExistence type="inferred from homology"/>
<comment type="cofactor">
    <cofactor evidence="11">
        <name>Mg(2+)</name>
        <dbReference type="ChEBI" id="CHEBI:18420"/>
    </cofactor>
    <text evidence="11">Binds a second Mg(2+) ion via substrate during catalysis.</text>
</comment>
<feature type="binding site" evidence="11">
    <location>
        <position position="373"/>
    </location>
    <ligand>
        <name>(2R)-2-phosphoglycerate</name>
        <dbReference type="ChEBI" id="CHEBI:58289"/>
    </ligand>
</feature>
<dbReference type="Gene3D" id="2.40.50.100">
    <property type="match status" value="1"/>
</dbReference>
<dbReference type="SMART" id="SM01193">
    <property type="entry name" value="Enolase_N"/>
    <property type="match status" value="1"/>
</dbReference>
<comment type="similarity">
    <text evidence="2 11">Belongs to the enolase family.</text>
</comment>
<dbReference type="NCBIfam" id="TIGR01060">
    <property type="entry name" value="eno"/>
    <property type="match status" value="1"/>
</dbReference>
<evidence type="ECO:0000256" key="10">
    <source>
        <dbReference type="ARBA" id="ARBA00023239"/>
    </source>
</evidence>
<evidence type="ECO:0000256" key="8">
    <source>
        <dbReference type="ARBA" id="ARBA00022842"/>
    </source>
</evidence>
<sequence>MATSSVGFTAIQSVTARRVLDSRGNPTVEADVLLADGSLGRAAVPSGASTGAREAVELRDGEPGRWHGKGVDRAVAHVNGEIAAAVVGRDADDQAGLDAALVALDGTSDKSRLGANALLGVSLAAAKAAAAAHRQPLYRYLGGADARLLPLPMMNIVNGGAHADNPLDFQEFMIAPVGAETFAEAVRMGSEIFHTLRRDLLSAGHSTGVGDEGGFAPALRTAEEALDFVMAAVERAGYRPGADIGLIMDPASSEFFRDGTYVYEGEGVRRTPTEQVDYLAKLIDAYPIVSVEDPMAEDDLDGWRELTARVGDRCQLTGDDVFCTNEELLREGIRTGVGNSVLVKVNQIGTLTEALATVATAHRAGWTVVMSHRSGETEDTTIADLAVATGCGQIKTGSLSRSDRTAKYNQLIRIEEELGDSARDGHGSPGRPPRRRALKVRSVASYSIGQAAKLLGVSSETARRWADSGRLRMDREGPGNRAVDGVSLAAFAKERAEGMHPLPEGAVVTSVRNAFAGIVTRVTLDDVVAQVEIQSGPHRIVSLVTRESVEELGIEVGDTVTARVKSTNVHIDTP</sequence>
<feature type="active site" description="Proton donor" evidence="11">
    <location>
        <position position="212"/>
    </location>
</feature>
<feature type="binding site" evidence="11">
    <location>
        <position position="395"/>
    </location>
    <ligand>
        <name>(2R)-2-phosphoglycerate</name>
        <dbReference type="ChEBI" id="CHEBI:58289"/>
    </ligand>
</feature>
<dbReference type="InterPro" id="IPR029017">
    <property type="entry name" value="Enolase-like_N"/>
</dbReference>
<dbReference type="InterPro" id="IPR036849">
    <property type="entry name" value="Enolase-like_C_sf"/>
</dbReference>
<dbReference type="PANTHER" id="PTHR11902:SF1">
    <property type="entry name" value="ENOLASE"/>
    <property type="match status" value="1"/>
</dbReference>
<evidence type="ECO:0000256" key="4">
    <source>
        <dbReference type="ARBA" id="ARBA00017068"/>
    </source>
</evidence>
<reference evidence="15" key="1">
    <citation type="submission" date="2021-03" db="EMBL/GenBank/DDBJ databases">
        <title>Streptomyces poriferae sp. nov., a novel marine sponge-derived Actinobacteria species with anti-MRSA activity.</title>
        <authorList>
            <person name="Sandoval-Powers M."/>
            <person name="Kralova S."/>
            <person name="Nguyen G.-S."/>
            <person name="Fawwal D."/>
            <person name="Degnes K."/>
            <person name="Klinkenberg G."/>
            <person name="Sletta H."/>
            <person name="Wentzel A."/>
            <person name="Liles M.R."/>
        </authorList>
    </citation>
    <scope>NUCLEOTIDE SEQUENCE</scope>
    <source>
        <strain evidence="15">DSM 41794</strain>
    </source>
</reference>
<feature type="binding site" evidence="11">
    <location>
        <position position="374"/>
    </location>
    <ligand>
        <name>(2R)-2-phosphoglycerate</name>
        <dbReference type="ChEBI" id="CHEBI:58289"/>
    </ligand>
</feature>
<dbReference type="Pfam" id="PF12728">
    <property type="entry name" value="HTH_17"/>
    <property type="match status" value="1"/>
</dbReference>
<evidence type="ECO:0000313" key="16">
    <source>
        <dbReference type="Proteomes" id="UP000664167"/>
    </source>
</evidence>
<dbReference type="GO" id="GO:0004634">
    <property type="term" value="F:phosphopyruvate hydratase activity"/>
    <property type="evidence" value="ECO:0007669"/>
    <property type="project" value="UniProtKB-UniRule"/>
</dbReference>
<name>A0A939F3Q8_9ACTN</name>
<feature type="binding site" evidence="11">
    <location>
        <position position="170"/>
    </location>
    <ligand>
        <name>(2R)-2-phosphoglycerate</name>
        <dbReference type="ChEBI" id="CHEBI:58289"/>
    </ligand>
</feature>
<keyword evidence="7 11" id="KW-0479">Metal-binding</keyword>
<dbReference type="InterPro" id="IPR020810">
    <property type="entry name" value="Enolase_C"/>
</dbReference>
<dbReference type="SFLD" id="SFLDF00002">
    <property type="entry name" value="enolase"/>
    <property type="match status" value="1"/>
</dbReference>
<dbReference type="Pfam" id="PF03952">
    <property type="entry name" value="Enolase_N"/>
    <property type="match status" value="1"/>
</dbReference>
<keyword evidence="5 12" id="KW-0500">Molybdenum</keyword>
<dbReference type="PANTHER" id="PTHR11902">
    <property type="entry name" value="ENOLASE"/>
    <property type="match status" value="1"/>
</dbReference>
<dbReference type="SUPFAM" id="SSF50331">
    <property type="entry name" value="MOP-like"/>
    <property type="match status" value="1"/>
</dbReference>
<keyword evidence="11" id="KW-0963">Cytoplasm</keyword>
<dbReference type="SUPFAM" id="SSF54826">
    <property type="entry name" value="Enolase N-terminal domain-like"/>
    <property type="match status" value="1"/>
</dbReference>
<dbReference type="GO" id="GO:0000015">
    <property type="term" value="C:phosphopyruvate hydratase complex"/>
    <property type="evidence" value="ECO:0007669"/>
    <property type="project" value="InterPro"/>
</dbReference>
<dbReference type="EMBL" id="JAFLRJ010000036">
    <property type="protein sequence ID" value="MBO0511179.1"/>
    <property type="molecule type" value="Genomic_DNA"/>
</dbReference>
<evidence type="ECO:0000259" key="14">
    <source>
        <dbReference type="PROSITE" id="PS51866"/>
    </source>
</evidence>
<keyword evidence="9 11" id="KW-0324">Glycolysis</keyword>
<feature type="active site" description="Proton acceptor" evidence="11">
    <location>
        <position position="344"/>
    </location>
</feature>
<dbReference type="GO" id="GO:0009986">
    <property type="term" value="C:cell surface"/>
    <property type="evidence" value="ECO:0007669"/>
    <property type="project" value="UniProtKB-SubCell"/>
</dbReference>
<dbReference type="InterPro" id="IPR020809">
    <property type="entry name" value="Enolase_CS"/>
</dbReference>
<dbReference type="SUPFAM" id="SSF51604">
    <property type="entry name" value="Enolase C-terminal domain-like"/>
    <property type="match status" value="1"/>
</dbReference>
<dbReference type="SFLD" id="SFLDS00001">
    <property type="entry name" value="Enolase"/>
    <property type="match status" value="1"/>
</dbReference>
<gene>
    <name evidence="11 15" type="primary">eno</name>
    <name evidence="15" type="ORF">J0695_05060</name>
</gene>
<keyword evidence="16" id="KW-1185">Reference proteome</keyword>
<evidence type="ECO:0000256" key="9">
    <source>
        <dbReference type="ARBA" id="ARBA00023152"/>
    </source>
</evidence>
<feature type="binding site" evidence="11">
    <location>
        <position position="319"/>
    </location>
    <ligand>
        <name>Mg(2+)</name>
        <dbReference type="ChEBI" id="CHEBI:18420"/>
    </ligand>
</feature>
<feature type="region of interest" description="Disordered" evidence="13">
    <location>
        <begin position="44"/>
        <end position="66"/>
    </location>
</feature>
<evidence type="ECO:0000256" key="1">
    <source>
        <dbReference type="ARBA" id="ARBA00005031"/>
    </source>
</evidence>
<feature type="binding site" evidence="11">
    <location>
        <position position="292"/>
    </location>
    <ligand>
        <name>Mg(2+)</name>
        <dbReference type="ChEBI" id="CHEBI:18420"/>
    </ligand>
</feature>
<evidence type="ECO:0000256" key="2">
    <source>
        <dbReference type="ARBA" id="ARBA00009604"/>
    </source>
</evidence>
<evidence type="ECO:0000256" key="13">
    <source>
        <dbReference type="SAM" id="MobiDB-lite"/>
    </source>
</evidence>
<comment type="caution">
    <text evidence="15">The sequence shown here is derived from an EMBL/GenBank/DDBJ whole genome shotgun (WGS) entry which is preliminary data.</text>
</comment>
<organism evidence="15 16">
    <name type="scientific">Streptomyces beijiangensis</name>
    <dbReference type="NCBI Taxonomy" id="163361"/>
    <lineage>
        <taxon>Bacteria</taxon>
        <taxon>Bacillati</taxon>
        <taxon>Actinomycetota</taxon>
        <taxon>Actinomycetes</taxon>
        <taxon>Kitasatosporales</taxon>
        <taxon>Streptomycetaceae</taxon>
        <taxon>Streptomyces</taxon>
    </lineage>
</organism>
<comment type="function">
    <text evidence="11">Catalyzes the reversible conversion of 2-phosphoglycerate (2-PG) into phosphoenolpyruvate (PEP). It is essential for the degradation of carbohydrates via glycolysis.</text>
</comment>
<dbReference type="PROSITE" id="PS00164">
    <property type="entry name" value="ENOLASE"/>
    <property type="match status" value="1"/>
</dbReference>
<dbReference type="HAMAP" id="MF_00318">
    <property type="entry name" value="Enolase"/>
    <property type="match status" value="1"/>
</dbReference>
<evidence type="ECO:0000256" key="5">
    <source>
        <dbReference type="ARBA" id="ARBA00022505"/>
    </source>
</evidence>
<dbReference type="PROSITE" id="PS51866">
    <property type="entry name" value="MOP"/>
    <property type="match status" value="1"/>
</dbReference>
<protein>
    <recommendedName>
        <fullName evidence="4 11">Enolase</fullName>
        <ecNumber evidence="3 11">4.2.1.11</ecNumber>
    </recommendedName>
    <alternativeName>
        <fullName evidence="11">2-phospho-D-glycerate hydro-lyase</fullName>
    </alternativeName>
    <alternativeName>
        <fullName evidence="11">2-phosphoglycerate dehydratase</fullName>
    </alternativeName>
</protein>
<dbReference type="Gene3D" id="3.30.390.10">
    <property type="entry name" value="Enolase-like, N-terminal domain"/>
    <property type="match status" value="1"/>
</dbReference>
<keyword evidence="10 11" id="KW-0456">Lyase</keyword>
<comment type="pathway">
    <text evidence="1 11">Carbohydrate degradation; glycolysis; pyruvate from D-glyceraldehyde 3-phosphate: step 4/5.</text>
</comment>
<dbReference type="SFLD" id="SFLDG00178">
    <property type="entry name" value="enolase"/>
    <property type="match status" value="1"/>
</dbReference>
<evidence type="ECO:0000313" key="15">
    <source>
        <dbReference type="EMBL" id="MBO0511179.1"/>
    </source>
</evidence>
<dbReference type="PRINTS" id="PR00148">
    <property type="entry name" value="ENOLASE"/>
</dbReference>
<dbReference type="SMART" id="SM01192">
    <property type="entry name" value="Enolase_C"/>
    <property type="match status" value="1"/>
</dbReference>
<dbReference type="GO" id="GO:0005576">
    <property type="term" value="C:extracellular region"/>
    <property type="evidence" value="ECO:0007669"/>
    <property type="project" value="UniProtKB-SubCell"/>
</dbReference>
<evidence type="ECO:0000256" key="6">
    <source>
        <dbReference type="ARBA" id="ARBA00022525"/>
    </source>
</evidence>
<accession>A0A939F3Q8</accession>
<dbReference type="Proteomes" id="UP000664167">
    <property type="component" value="Unassembled WGS sequence"/>
</dbReference>
<keyword evidence="6 11" id="KW-0964">Secreted</keyword>
<evidence type="ECO:0000256" key="12">
    <source>
        <dbReference type="PROSITE-ProRule" id="PRU01213"/>
    </source>
</evidence>
<dbReference type="InterPro" id="IPR020811">
    <property type="entry name" value="Enolase_N"/>
</dbReference>
<dbReference type="GO" id="GO:0006096">
    <property type="term" value="P:glycolytic process"/>
    <property type="evidence" value="ECO:0007669"/>
    <property type="project" value="UniProtKB-UniRule"/>
</dbReference>
<comment type="subcellular location">
    <subcellularLocation>
        <location evidence="11">Cytoplasm</location>
    </subcellularLocation>
    <subcellularLocation>
        <location evidence="11">Secreted</location>
    </subcellularLocation>
    <subcellularLocation>
        <location evidence="11">Cell surface</location>
    </subcellularLocation>
    <text evidence="11">Fractions of enolase are present in both the cytoplasm and on the cell surface.</text>
</comment>
<dbReference type="Pfam" id="PF00113">
    <property type="entry name" value="Enolase_C"/>
    <property type="match status" value="1"/>
</dbReference>
<dbReference type="InterPro" id="IPR008995">
    <property type="entry name" value="Mo/tungstate-bd_C_term_dom"/>
</dbReference>